<dbReference type="Proteomes" id="UP000002748">
    <property type="component" value="Unassembled WGS sequence"/>
</dbReference>
<dbReference type="AlphaFoldDB" id="J6EPU3"/>
<dbReference type="Gene3D" id="3.20.20.80">
    <property type="entry name" value="Glycosidases"/>
    <property type="match status" value="1"/>
</dbReference>
<name>J6EPU3_TRIAS</name>
<dbReference type="Pfam" id="PF23916">
    <property type="entry name" value="TIM-barrel_EndoS"/>
    <property type="match status" value="1"/>
</dbReference>
<protein>
    <recommendedName>
        <fullName evidence="5">Endo-beta-N-acetylglucosaminidase EndoS/F2-like TIM-barrel domain-containing protein</fullName>
    </recommendedName>
</protein>
<dbReference type="GO" id="GO:0005975">
    <property type="term" value="P:carbohydrate metabolic process"/>
    <property type="evidence" value="ECO:0007669"/>
    <property type="project" value="InterPro"/>
</dbReference>
<dbReference type="GO" id="GO:0004553">
    <property type="term" value="F:hydrolase activity, hydrolyzing O-glycosyl compounds"/>
    <property type="evidence" value="ECO:0007669"/>
    <property type="project" value="InterPro"/>
</dbReference>
<comment type="caution">
    <text evidence="6">The sequence shown here is derived from an EMBL/GenBank/DDBJ whole genome shotgun (WGS) entry which is preliminary data.</text>
</comment>
<dbReference type="SUPFAM" id="SSF51445">
    <property type="entry name" value="(Trans)glycosidases"/>
    <property type="match status" value="1"/>
</dbReference>
<evidence type="ECO:0000259" key="5">
    <source>
        <dbReference type="Pfam" id="PF23916"/>
    </source>
</evidence>
<dbReference type="HOGENOM" id="CLU_055072_1_0_1"/>
<dbReference type="RefSeq" id="XP_014177230.1">
    <property type="nucleotide sequence ID" value="XM_014321755.1"/>
</dbReference>
<keyword evidence="3" id="KW-0326">Glycosidase</keyword>
<proteinExistence type="predicted"/>
<evidence type="ECO:0000256" key="2">
    <source>
        <dbReference type="ARBA" id="ARBA00022801"/>
    </source>
</evidence>
<sequence length="311" mass="34070">MLVSLLPALALLASPALGAPTPRGSSNSSGPVGPQSSCGTEIYGAYWRTWNDAATGFQGKEARMDSLPKGTDVALVFEAEGAEDTPYYSVLRDEYVPKLHAQGTLLARSIGTEGLRAIQAPADGNYDKIAQDLIAKFVTPWGLDGLDFDIEERIDGEEAEHFSKIFHALSKYLGPKGKEGTLLIYDTNQDADRFFPLIADVVSFVFLQAYGRDVGRLQSTWDTFSPYIDSCRFVPGFSFYEEQGTNGWHDTERPLNTSRALAYAEWQPEGGKKGGVFGYAADRDWKADGDDTISAPTYEVAHAIFHVQSKE</sequence>
<dbReference type="InterPro" id="IPR001579">
    <property type="entry name" value="Glyco_hydro_18_chit_AS"/>
</dbReference>
<keyword evidence="2" id="KW-0378">Hydrolase</keyword>
<feature type="domain" description="Endo-beta-N-acetylglucosaminidase EndoS/F2-like TIM-barrel" evidence="5">
    <location>
        <begin position="45"/>
        <end position="277"/>
    </location>
</feature>
<dbReference type="PROSITE" id="PS01095">
    <property type="entry name" value="GH18_1"/>
    <property type="match status" value="1"/>
</dbReference>
<dbReference type="VEuPathDB" id="FungiDB:A1Q1_04948"/>
<feature type="chain" id="PRO_5003787879" description="Endo-beta-N-acetylglucosaminidase EndoS/F2-like TIM-barrel domain-containing protein" evidence="4">
    <location>
        <begin position="19"/>
        <end position="311"/>
    </location>
</feature>
<evidence type="ECO:0000313" key="6">
    <source>
        <dbReference type="EMBL" id="EJT46459.1"/>
    </source>
</evidence>
<dbReference type="InterPro" id="IPR017853">
    <property type="entry name" value="GH"/>
</dbReference>
<evidence type="ECO:0000256" key="3">
    <source>
        <dbReference type="ARBA" id="ARBA00023295"/>
    </source>
</evidence>
<reference evidence="6 7" key="1">
    <citation type="journal article" date="2012" name="Eukaryot. Cell">
        <title>Draft genome sequence of CBS 2479, the standard type strain of Trichosporon asahii.</title>
        <authorList>
            <person name="Yang R.Y."/>
            <person name="Li H.T."/>
            <person name="Zhu H."/>
            <person name="Zhou G.P."/>
            <person name="Wang M."/>
            <person name="Wang L."/>
        </authorList>
    </citation>
    <scope>NUCLEOTIDE SEQUENCE [LARGE SCALE GENOMIC DNA]</scope>
    <source>
        <strain evidence="7">ATCC 90039 / CBS 2479 / JCM 2466 / KCTC 7840 / NCYC 2677 / UAMH 7654</strain>
    </source>
</reference>
<gene>
    <name evidence="6" type="ORF">A1Q1_04948</name>
</gene>
<dbReference type="EMBL" id="ALBS01000291">
    <property type="protein sequence ID" value="EJT46459.1"/>
    <property type="molecule type" value="Genomic_DNA"/>
</dbReference>
<evidence type="ECO:0000256" key="1">
    <source>
        <dbReference type="ARBA" id="ARBA00022729"/>
    </source>
</evidence>
<dbReference type="KEGG" id="tasa:A1Q1_04948"/>
<feature type="signal peptide" evidence="4">
    <location>
        <begin position="1"/>
        <end position="18"/>
    </location>
</feature>
<dbReference type="OrthoDB" id="4958379at2759"/>
<evidence type="ECO:0000313" key="7">
    <source>
        <dbReference type="Proteomes" id="UP000002748"/>
    </source>
</evidence>
<evidence type="ECO:0000256" key="4">
    <source>
        <dbReference type="SAM" id="SignalP"/>
    </source>
</evidence>
<accession>J6EPU3</accession>
<dbReference type="InterPro" id="IPR057016">
    <property type="entry name" value="EndoS_F2-like_TIM-barrel"/>
</dbReference>
<organism evidence="6 7">
    <name type="scientific">Trichosporon asahii var. asahii (strain ATCC 90039 / CBS 2479 / JCM 2466 / KCTC 7840 / NBRC 103889/ NCYC 2677 / UAMH 7654)</name>
    <name type="common">Yeast</name>
    <dbReference type="NCBI Taxonomy" id="1186058"/>
    <lineage>
        <taxon>Eukaryota</taxon>
        <taxon>Fungi</taxon>
        <taxon>Dikarya</taxon>
        <taxon>Basidiomycota</taxon>
        <taxon>Agaricomycotina</taxon>
        <taxon>Tremellomycetes</taxon>
        <taxon>Trichosporonales</taxon>
        <taxon>Trichosporonaceae</taxon>
        <taxon>Trichosporon</taxon>
    </lineage>
</organism>
<dbReference type="GeneID" id="25988460"/>
<keyword evidence="1 4" id="KW-0732">Signal</keyword>